<name>A0A1W1E7S2_9ZZZZ</name>
<protein>
    <submittedName>
        <fullName evidence="2">Uncharacterized protein</fullName>
    </submittedName>
</protein>
<reference evidence="2" key="1">
    <citation type="submission" date="2016-10" db="EMBL/GenBank/DDBJ databases">
        <authorList>
            <person name="de Groot N.N."/>
        </authorList>
    </citation>
    <scope>NUCLEOTIDE SEQUENCE</scope>
</reference>
<sequence length="71" mass="7693">MKNGYTRLKFITLFLLLGFFSPTVEVNYDLISGISSIDFTLLNSVETRRGGGGMRGGMRGGAMRMRAAGKG</sequence>
<dbReference type="EMBL" id="FPIB01000003">
    <property type="protein sequence ID" value="SFV89806.1"/>
    <property type="molecule type" value="Genomic_DNA"/>
</dbReference>
<dbReference type="AlphaFoldDB" id="A0A1W1E7S2"/>
<feature type="compositionally biased region" description="Gly residues" evidence="1">
    <location>
        <begin position="51"/>
        <end position="60"/>
    </location>
</feature>
<accession>A0A1W1E7S2</accession>
<proteinExistence type="predicted"/>
<gene>
    <name evidence="2" type="ORF">MNB_SV-4-989</name>
</gene>
<evidence type="ECO:0000256" key="1">
    <source>
        <dbReference type="SAM" id="MobiDB-lite"/>
    </source>
</evidence>
<evidence type="ECO:0000313" key="2">
    <source>
        <dbReference type="EMBL" id="SFV89806.1"/>
    </source>
</evidence>
<feature type="compositionally biased region" description="Low complexity" evidence="1">
    <location>
        <begin position="61"/>
        <end position="71"/>
    </location>
</feature>
<feature type="region of interest" description="Disordered" evidence="1">
    <location>
        <begin position="51"/>
        <end position="71"/>
    </location>
</feature>
<organism evidence="2">
    <name type="scientific">hydrothermal vent metagenome</name>
    <dbReference type="NCBI Taxonomy" id="652676"/>
    <lineage>
        <taxon>unclassified sequences</taxon>
        <taxon>metagenomes</taxon>
        <taxon>ecological metagenomes</taxon>
    </lineage>
</organism>